<feature type="active site" evidence="13">
    <location>
        <position position="286"/>
    </location>
</feature>
<comment type="pathway">
    <text evidence="1 13">Lipid metabolism; fatty acid biosynthesis.</text>
</comment>
<dbReference type="InterPro" id="IPR004655">
    <property type="entry name" value="FabH"/>
</dbReference>
<dbReference type="NCBIfam" id="TIGR00747">
    <property type="entry name" value="fabH"/>
    <property type="match status" value="1"/>
</dbReference>
<evidence type="ECO:0000256" key="8">
    <source>
        <dbReference type="ARBA" id="ARBA00023098"/>
    </source>
</evidence>
<dbReference type="InterPro" id="IPR016039">
    <property type="entry name" value="Thiolase-like"/>
</dbReference>
<feature type="active site" evidence="13">
    <location>
        <position position="256"/>
    </location>
</feature>
<dbReference type="GO" id="GO:0044550">
    <property type="term" value="P:secondary metabolite biosynthetic process"/>
    <property type="evidence" value="ECO:0007669"/>
    <property type="project" value="TreeGrafter"/>
</dbReference>
<dbReference type="CDD" id="cd00830">
    <property type="entry name" value="KAS_III"/>
    <property type="match status" value="1"/>
</dbReference>
<evidence type="ECO:0000256" key="12">
    <source>
        <dbReference type="ARBA" id="ARBA00051096"/>
    </source>
</evidence>
<dbReference type="FunFam" id="3.40.47.10:FF:000004">
    <property type="entry name" value="3-oxoacyl-[acyl-carrier-protein] synthase 3"/>
    <property type="match status" value="1"/>
</dbReference>
<keyword evidence="7 13" id="KW-0276">Fatty acid metabolism</keyword>
<keyword evidence="10 13" id="KW-0511">Multifunctional enzyme</keyword>
<comment type="domain">
    <text evidence="13">The last Arg residue of the ACP-binding site is essential for the weak association between ACP/AcpP and FabH.</text>
</comment>
<evidence type="ECO:0000256" key="4">
    <source>
        <dbReference type="ARBA" id="ARBA00022490"/>
    </source>
</evidence>
<dbReference type="PANTHER" id="PTHR34069">
    <property type="entry name" value="3-OXOACYL-[ACYL-CARRIER-PROTEIN] SYNTHASE 3"/>
    <property type="match status" value="1"/>
</dbReference>
<evidence type="ECO:0000256" key="10">
    <source>
        <dbReference type="ARBA" id="ARBA00023268"/>
    </source>
</evidence>
<dbReference type="RefSeq" id="WP_009128677.1">
    <property type="nucleotide sequence ID" value="NZ_CABKRN010000001.1"/>
</dbReference>
<dbReference type="InterPro" id="IPR013751">
    <property type="entry name" value="ACP_syn_III_N"/>
</dbReference>
<proteinExistence type="inferred from homology"/>
<protein>
    <recommendedName>
        <fullName evidence="3 13">Beta-ketoacyl-[acyl-carrier-protein] synthase III</fullName>
        <shortName evidence="13">Beta-ketoacyl-ACP synthase III</shortName>
        <shortName evidence="13">KAS III</shortName>
        <ecNumber evidence="3 13">2.3.1.180</ecNumber>
    </recommendedName>
    <alternativeName>
        <fullName evidence="13">3-oxoacyl-[acyl-carrier-protein] synthase 3</fullName>
    </alternativeName>
    <alternativeName>
        <fullName evidence="13">3-oxoacyl-[acyl-carrier-protein] synthase III</fullName>
    </alternativeName>
</protein>
<keyword evidence="6 13" id="KW-0808">Transferase</keyword>
<comment type="subunit">
    <text evidence="13">Homodimer.</text>
</comment>
<comment type="similarity">
    <text evidence="2 13">Belongs to the thiolase-like superfamily. FabH family.</text>
</comment>
<dbReference type="EMBL" id="QSUL01000003">
    <property type="protein sequence ID" value="RGN38308.1"/>
    <property type="molecule type" value="Genomic_DNA"/>
</dbReference>
<evidence type="ECO:0000313" key="16">
    <source>
        <dbReference type="EMBL" id="RGN38308.1"/>
    </source>
</evidence>
<evidence type="ECO:0000256" key="2">
    <source>
        <dbReference type="ARBA" id="ARBA00008642"/>
    </source>
</evidence>
<dbReference type="UniPathway" id="UPA00094"/>
<accession>A0A3E5BL29</accession>
<evidence type="ECO:0000256" key="1">
    <source>
        <dbReference type="ARBA" id="ARBA00005194"/>
    </source>
</evidence>
<dbReference type="AlphaFoldDB" id="A0A3E5BL29"/>
<comment type="subcellular location">
    <subcellularLocation>
        <location evidence="13">Cytoplasm</location>
    </subcellularLocation>
</comment>
<organism evidence="16 17">
    <name type="scientific">Bacteroides oleiciplenus</name>
    <dbReference type="NCBI Taxonomy" id="626931"/>
    <lineage>
        <taxon>Bacteria</taxon>
        <taxon>Pseudomonadati</taxon>
        <taxon>Bacteroidota</taxon>
        <taxon>Bacteroidia</taxon>
        <taxon>Bacteroidales</taxon>
        <taxon>Bacteroidaceae</taxon>
        <taxon>Bacteroides</taxon>
    </lineage>
</organism>
<evidence type="ECO:0000256" key="3">
    <source>
        <dbReference type="ARBA" id="ARBA00012333"/>
    </source>
</evidence>
<evidence type="ECO:0000256" key="6">
    <source>
        <dbReference type="ARBA" id="ARBA00022679"/>
    </source>
</evidence>
<dbReference type="GO" id="GO:0004315">
    <property type="term" value="F:3-oxoacyl-[acyl-carrier-protein] synthase activity"/>
    <property type="evidence" value="ECO:0007669"/>
    <property type="project" value="InterPro"/>
</dbReference>
<evidence type="ECO:0000256" key="11">
    <source>
        <dbReference type="ARBA" id="ARBA00023315"/>
    </source>
</evidence>
<keyword evidence="4 13" id="KW-0963">Cytoplasm</keyword>
<dbReference type="GO" id="GO:0006633">
    <property type="term" value="P:fatty acid biosynthetic process"/>
    <property type="evidence" value="ECO:0007669"/>
    <property type="project" value="UniProtKB-UniRule"/>
</dbReference>
<evidence type="ECO:0000256" key="13">
    <source>
        <dbReference type="HAMAP-Rule" id="MF_01815"/>
    </source>
</evidence>
<reference evidence="16 17" key="1">
    <citation type="submission" date="2018-08" db="EMBL/GenBank/DDBJ databases">
        <title>A genome reference for cultivated species of the human gut microbiota.</title>
        <authorList>
            <person name="Zou Y."/>
            <person name="Xue W."/>
            <person name="Luo G."/>
        </authorList>
    </citation>
    <scope>NUCLEOTIDE SEQUENCE [LARGE SCALE GENOMIC DNA]</scope>
    <source>
        <strain evidence="16 17">OM05-15BH</strain>
    </source>
</reference>
<gene>
    <name evidence="13" type="primary">fabH</name>
    <name evidence="16" type="ORF">DXB65_05625</name>
</gene>
<keyword evidence="5 13" id="KW-0444">Lipid biosynthesis</keyword>
<sequence length="347" mass="38501">MEQINAVITGVGGYVPDYILTNDEISKMVDTTDEWIMGRIGIKERRILNEEGRGTSYMARKAAKQLMQRTKSDPEDIDLVIVATTTPDYRLPSTASILCERLGLKRAFAFDMQAVCSGFLYALETGANFIRSGNYKKIIVVGADKMSSIIDYTDRATCPIFGDGAAAFMLEPTTEDYGVMDAVLRTDGKGLPFLHIKAGGSVCAPSYYTMDNHMHYIYQEGRTVFKYAVANMSSACESIIERNHLSKDELAWVIPHQANQRIISAVTQRLEVPSEKVMVNIERYGNTSAATLPLCIWDFENKLKKGDKLIFTAFGAGFAWGAVYVKWGYDSDTSSSAKSGQNLQKTE</sequence>
<dbReference type="Pfam" id="PF08545">
    <property type="entry name" value="ACP_syn_III"/>
    <property type="match status" value="1"/>
</dbReference>
<keyword evidence="9 13" id="KW-0275">Fatty acid biosynthesis</keyword>
<feature type="region of interest" description="ACP-binding" evidence="13">
    <location>
        <begin position="257"/>
        <end position="261"/>
    </location>
</feature>
<dbReference type="InterPro" id="IPR013747">
    <property type="entry name" value="ACP_syn_III_C"/>
</dbReference>
<dbReference type="NCBIfam" id="NF006829">
    <property type="entry name" value="PRK09352.1"/>
    <property type="match status" value="1"/>
</dbReference>
<keyword evidence="8 13" id="KW-0443">Lipid metabolism</keyword>
<evidence type="ECO:0000259" key="15">
    <source>
        <dbReference type="Pfam" id="PF08545"/>
    </source>
</evidence>
<evidence type="ECO:0000256" key="9">
    <source>
        <dbReference type="ARBA" id="ARBA00023160"/>
    </source>
</evidence>
<dbReference type="GO" id="GO:0033818">
    <property type="term" value="F:beta-ketoacyl-acyl-carrier-protein synthase III activity"/>
    <property type="evidence" value="ECO:0007669"/>
    <property type="project" value="UniProtKB-UniRule"/>
</dbReference>
<dbReference type="PANTHER" id="PTHR34069:SF2">
    <property type="entry name" value="BETA-KETOACYL-[ACYL-CARRIER-PROTEIN] SYNTHASE III"/>
    <property type="match status" value="1"/>
</dbReference>
<comment type="catalytic activity">
    <reaction evidence="12">
        <text>malonyl-[ACP] + acetyl-CoA + H(+) = 3-oxobutanoyl-[ACP] + CO2 + CoA</text>
        <dbReference type="Rhea" id="RHEA:12080"/>
        <dbReference type="Rhea" id="RHEA-COMP:9623"/>
        <dbReference type="Rhea" id="RHEA-COMP:9625"/>
        <dbReference type="ChEBI" id="CHEBI:15378"/>
        <dbReference type="ChEBI" id="CHEBI:16526"/>
        <dbReference type="ChEBI" id="CHEBI:57287"/>
        <dbReference type="ChEBI" id="CHEBI:57288"/>
        <dbReference type="ChEBI" id="CHEBI:78449"/>
        <dbReference type="ChEBI" id="CHEBI:78450"/>
        <dbReference type="EC" id="2.3.1.180"/>
    </reaction>
    <physiologicalReaction direction="left-to-right" evidence="12">
        <dbReference type="Rhea" id="RHEA:12081"/>
    </physiologicalReaction>
</comment>
<dbReference type="Gene3D" id="3.40.47.10">
    <property type="match status" value="1"/>
</dbReference>
<dbReference type="Proteomes" id="UP000260983">
    <property type="component" value="Unassembled WGS sequence"/>
</dbReference>
<comment type="function">
    <text evidence="13">Catalyzes the condensation reaction of fatty acid synthesis by the addition to an acyl acceptor of two carbons from malonyl-ACP. Catalyzes the first condensation reaction which initiates fatty acid synthesis and may therefore play a role in governing the total rate of fatty acid production. Possesses both acetoacetyl-ACP synthase and acetyl transacylase activities. Its substrate specificity determines the biosynthesis of branched-chain and/or straight-chain of fatty acids.</text>
</comment>
<dbReference type="SUPFAM" id="SSF53901">
    <property type="entry name" value="Thiolase-like"/>
    <property type="match status" value="1"/>
</dbReference>
<dbReference type="EC" id="2.3.1.180" evidence="3 13"/>
<evidence type="ECO:0000256" key="5">
    <source>
        <dbReference type="ARBA" id="ARBA00022516"/>
    </source>
</evidence>
<dbReference type="Pfam" id="PF08541">
    <property type="entry name" value="ACP_syn_III_C"/>
    <property type="match status" value="1"/>
</dbReference>
<feature type="domain" description="Beta-ketoacyl-[acyl-carrier-protein] synthase III C-terminal" evidence="14">
    <location>
        <begin position="241"/>
        <end position="327"/>
    </location>
</feature>
<comment type="caution">
    <text evidence="16">The sequence shown here is derived from an EMBL/GenBank/DDBJ whole genome shotgun (WGS) entry which is preliminary data.</text>
</comment>
<evidence type="ECO:0000259" key="14">
    <source>
        <dbReference type="Pfam" id="PF08541"/>
    </source>
</evidence>
<dbReference type="HAMAP" id="MF_01815">
    <property type="entry name" value="FabH"/>
    <property type="match status" value="1"/>
</dbReference>
<evidence type="ECO:0000256" key="7">
    <source>
        <dbReference type="ARBA" id="ARBA00022832"/>
    </source>
</evidence>
<dbReference type="GO" id="GO:0005737">
    <property type="term" value="C:cytoplasm"/>
    <property type="evidence" value="ECO:0007669"/>
    <property type="project" value="UniProtKB-SubCell"/>
</dbReference>
<feature type="domain" description="Beta-ketoacyl-[acyl-carrier-protein] synthase III N-terminal" evidence="15">
    <location>
        <begin position="110"/>
        <end position="188"/>
    </location>
</feature>
<keyword evidence="11 13" id="KW-0012">Acyltransferase</keyword>
<evidence type="ECO:0000313" key="17">
    <source>
        <dbReference type="Proteomes" id="UP000260983"/>
    </source>
</evidence>
<feature type="active site" evidence="13">
    <location>
        <position position="116"/>
    </location>
</feature>
<name>A0A3E5BL29_9BACE</name>